<sequence>MTTMIDSPALPATAANRMQTYTLELKFLIPAFMGDAEQSGRWRTPPFKAQLRQWWRVVYAQDAQFKPSVEAMRREEGLLFGHAWLEDDFFTRDGKRIKTSARRSEVRLRLDKWNEGGLRAAHWSALGTVTHPEVRQAVASDLYLGYGPVVLPRGAQRPTLKANAAIQAGESAVLSVAVPAEHADRIEQAMALMHRYGTVGGRSRNGWGSYSLLPLPPGEGRGEGKVLPLRDWRACLDLDWPHAIGKDEKGPLVWQTQPHADWRALMKTLAIIKIGLRTQFEFPNDRPDGAVHDRHWLSYPVTTHHVNSWRQNNLRLPNQLRFKVREATDGQQLVGVIFHMPHLPPPAFHPNRTAVERVWQQVHAFLDAPTQPLSRIKD</sequence>
<proteinExistence type="predicted"/>
<name>A0A4R6UCI9_9BURK</name>
<accession>A0A4R6UCI9</accession>
<evidence type="ECO:0000313" key="2">
    <source>
        <dbReference type="Proteomes" id="UP000295510"/>
    </source>
</evidence>
<reference evidence="1 2" key="1">
    <citation type="submission" date="2019-03" db="EMBL/GenBank/DDBJ databases">
        <title>Genomic Encyclopedia of Type Strains, Phase IV (KMG-IV): sequencing the most valuable type-strain genomes for metagenomic binning, comparative biology and taxonomic classification.</title>
        <authorList>
            <person name="Goeker M."/>
        </authorList>
    </citation>
    <scope>NUCLEOTIDE SEQUENCE [LARGE SCALE GENOMIC DNA]</scope>
    <source>
        <strain evidence="1 2">DSM 19605</strain>
    </source>
</reference>
<dbReference type="AlphaFoldDB" id="A0A4R6UCI9"/>
<dbReference type="Proteomes" id="UP000295510">
    <property type="component" value="Unassembled WGS sequence"/>
</dbReference>
<gene>
    <name evidence="1" type="ORF">DFR43_103132</name>
</gene>
<comment type="caution">
    <text evidence="1">The sequence shown here is derived from an EMBL/GenBank/DDBJ whole genome shotgun (WGS) entry which is preliminary data.</text>
</comment>
<organism evidence="1 2">
    <name type="scientific">Tepidicella xavieri</name>
    <dbReference type="NCBI Taxonomy" id="360241"/>
    <lineage>
        <taxon>Bacteria</taxon>
        <taxon>Pseudomonadati</taxon>
        <taxon>Pseudomonadota</taxon>
        <taxon>Betaproteobacteria</taxon>
        <taxon>Burkholderiales</taxon>
        <taxon>Tepidicella</taxon>
    </lineage>
</organism>
<dbReference type="EMBL" id="SNYL01000003">
    <property type="protein sequence ID" value="TDQ44388.1"/>
    <property type="molecule type" value="Genomic_DNA"/>
</dbReference>
<protein>
    <submittedName>
        <fullName evidence="1">CRISPR-associated protein Cmr1</fullName>
    </submittedName>
</protein>
<dbReference type="OrthoDB" id="190500at2"/>
<dbReference type="RefSeq" id="WP_133595989.1">
    <property type="nucleotide sequence ID" value="NZ_SNYL01000003.1"/>
</dbReference>
<evidence type="ECO:0000313" key="1">
    <source>
        <dbReference type="EMBL" id="TDQ44388.1"/>
    </source>
</evidence>
<keyword evidence="2" id="KW-1185">Reference proteome</keyword>